<dbReference type="CDD" id="cd14953">
    <property type="entry name" value="NHL_like_1"/>
    <property type="match status" value="1"/>
</dbReference>
<dbReference type="PROSITE" id="PS51257">
    <property type="entry name" value="PROKAR_LIPOPROTEIN"/>
    <property type="match status" value="1"/>
</dbReference>
<feature type="repeat" description="NHL" evidence="2">
    <location>
        <begin position="347"/>
        <end position="389"/>
    </location>
</feature>
<evidence type="ECO:0000256" key="1">
    <source>
        <dbReference type="ARBA" id="ARBA00022737"/>
    </source>
</evidence>
<dbReference type="PANTHER" id="PTHR13833">
    <property type="match status" value="1"/>
</dbReference>
<gene>
    <name evidence="3" type="ORF">GTP27_19195</name>
</gene>
<keyword evidence="4" id="KW-1185">Reference proteome</keyword>
<dbReference type="RefSeq" id="WP_161040742.1">
    <property type="nucleotide sequence ID" value="NZ_WWCM01000016.1"/>
</dbReference>
<organism evidence="3 4">
    <name type="scientific">Duganella qianjiadongensis</name>
    <dbReference type="NCBI Taxonomy" id="2692176"/>
    <lineage>
        <taxon>Bacteria</taxon>
        <taxon>Pseudomonadati</taxon>
        <taxon>Pseudomonadota</taxon>
        <taxon>Betaproteobacteria</taxon>
        <taxon>Burkholderiales</taxon>
        <taxon>Oxalobacteraceae</taxon>
        <taxon>Telluria group</taxon>
        <taxon>Duganella</taxon>
    </lineage>
</organism>
<dbReference type="EMBL" id="WWCM01000016">
    <property type="protein sequence ID" value="MYM41434.1"/>
    <property type="molecule type" value="Genomic_DNA"/>
</dbReference>
<keyword evidence="1" id="KW-0677">Repeat</keyword>
<dbReference type="PROSITE" id="PS51125">
    <property type="entry name" value="NHL"/>
    <property type="match status" value="4"/>
</dbReference>
<feature type="repeat" description="NHL" evidence="2">
    <location>
        <begin position="139"/>
        <end position="174"/>
    </location>
</feature>
<dbReference type="InterPro" id="IPR011042">
    <property type="entry name" value="6-blade_b-propeller_TolB-like"/>
</dbReference>
<sequence length="443" mass="44211">MKFGTLFGIAIVLSIAGCGGGSVKGNGSTPPNSPLYSLSGTITNLSVNGLVVSNGADKIAVAKNTTTIAFPTLLPTGAPYQVLISRQPPGYAQQCGINKGSGVVNGSNVTNIAIECHTAEAVVTTLAGTGNSGAADGVSNQASFNFPQGVAVDAQGNTFVADTSNNCIRKISVAGLVTTFAGNGTLGFSDGMGKAASFRSPRGIAIDSEGNVFVADSGNSSIRKISPLGLVSTFAGNGIGGRSDGVGGAARFLGPQGIAVDTVGNVYVADTGNSLIRKITVNGTVTTIAGNGRQGISEGVGQSATIGYPYGIALDSSGNMFVTASDVVLKILPDGTVTTLAGSPGTEGSTDGIGKSAAFYTPVGIAVDSDGTLYVADDNNNRIRRIDQNTRVTTLAGGASGNSLDGIGGSSGFNHPAGIAINSQGTLFVSDSFSNVIRKIQPR</sequence>
<name>A0ABW9VPD9_9BURK</name>
<feature type="repeat" description="NHL" evidence="2">
    <location>
        <begin position="186"/>
        <end position="228"/>
    </location>
</feature>
<evidence type="ECO:0008006" key="5">
    <source>
        <dbReference type="Google" id="ProtNLM"/>
    </source>
</evidence>
<comment type="caution">
    <text evidence="3">The sequence shown here is derived from an EMBL/GenBank/DDBJ whole genome shotgun (WGS) entry which is preliminary data.</text>
</comment>
<evidence type="ECO:0000256" key="2">
    <source>
        <dbReference type="PROSITE-ProRule" id="PRU00504"/>
    </source>
</evidence>
<evidence type="ECO:0000313" key="4">
    <source>
        <dbReference type="Proteomes" id="UP000478090"/>
    </source>
</evidence>
<reference evidence="3 4" key="1">
    <citation type="submission" date="2019-12" db="EMBL/GenBank/DDBJ databases">
        <title>Novel species isolated from a subtropical stream in China.</title>
        <authorList>
            <person name="Lu H."/>
        </authorList>
    </citation>
    <scope>NUCLEOTIDE SEQUENCE [LARGE SCALE GENOMIC DNA]</scope>
    <source>
        <strain evidence="3 4">CY13W</strain>
    </source>
</reference>
<accession>A0ABW9VPD9</accession>
<dbReference type="Proteomes" id="UP000478090">
    <property type="component" value="Unassembled WGS sequence"/>
</dbReference>
<dbReference type="InterPro" id="IPR001258">
    <property type="entry name" value="NHL_repeat"/>
</dbReference>
<protein>
    <recommendedName>
        <fullName evidence="5">NHL repeat-containing protein</fullName>
    </recommendedName>
</protein>
<dbReference type="Gene3D" id="2.120.10.30">
    <property type="entry name" value="TolB, C-terminal domain"/>
    <property type="match status" value="3"/>
</dbReference>
<dbReference type="SUPFAM" id="SSF101898">
    <property type="entry name" value="NHL repeat"/>
    <property type="match status" value="1"/>
</dbReference>
<feature type="repeat" description="NHL" evidence="2">
    <location>
        <begin position="240"/>
        <end position="282"/>
    </location>
</feature>
<proteinExistence type="predicted"/>
<evidence type="ECO:0000313" key="3">
    <source>
        <dbReference type="EMBL" id="MYM41434.1"/>
    </source>
</evidence>
<dbReference type="Pfam" id="PF01436">
    <property type="entry name" value="NHL"/>
    <property type="match status" value="4"/>
</dbReference>
<dbReference type="PANTHER" id="PTHR13833:SF71">
    <property type="entry name" value="NHL DOMAIN-CONTAINING PROTEIN"/>
    <property type="match status" value="1"/>
</dbReference>